<keyword evidence="1" id="KW-0472">Membrane</keyword>
<keyword evidence="1" id="KW-0812">Transmembrane</keyword>
<reference evidence="2" key="1">
    <citation type="submission" date="2013-10" db="EMBL/GenBank/DDBJ databases">
        <title>Draft genome sequence of Clostridium botulinum type B strain Osaka05.</title>
        <authorList>
            <person name="Sakaguchi Y."/>
            <person name="Hosomi K."/>
            <person name="Uchiyama J."/>
            <person name="Ogura Y."/>
            <person name="Sakaguchi M."/>
            <person name="Kohda T."/>
            <person name="Mukamoto M."/>
            <person name="Misawa N."/>
            <person name="Matsuzaki S."/>
            <person name="Hayashi T."/>
            <person name="Kozaki S."/>
        </authorList>
    </citation>
    <scope>NUCLEOTIDE SEQUENCE</scope>
    <source>
        <strain evidence="2">Osaka05</strain>
    </source>
</reference>
<name>A0A060N5X1_CLOBO</name>
<gene>
    <name evidence="2" type="ORF">CBO05P2_237</name>
</gene>
<protein>
    <submittedName>
        <fullName evidence="2">Uncharacterized protein</fullName>
    </submittedName>
</protein>
<dbReference type="RefSeq" id="WP_030032476.1">
    <property type="nucleotide sequence ID" value="NZ_BA000059.1"/>
</dbReference>
<sequence>MLKKFKNSLKNKKGGLSQLLSVVLLLIITVFIFISAIHPNGRSIDNVGKDSVTAIESEQQQINDLGLPTIPDLPDLP</sequence>
<dbReference type="HOGENOM" id="CLU_2715155_0_0_9"/>
<dbReference type="AlphaFoldDB" id="A0A060N5X1"/>
<dbReference type="EMBL" id="BA000059">
    <property type="protein sequence ID" value="BAO05262.1"/>
    <property type="molecule type" value="Genomic_DNA"/>
</dbReference>
<evidence type="ECO:0000313" key="2">
    <source>
        <dbReference type="EMBL" id="BAO05262.1"/>
    </source>
</evidence>
<feature type="transmembrane region" description="Helical" evidence="1">
    <location>
        <begin position="20"/>
        <end position="38"/>
    </location>
</feature>
<proteinExistence type="predicted"/>
<evidence type="ECO:0000256" key="1">
    <source>
        <dbReference type="SAM" id="Phobius"/>
    </source>
</evidence>
<dbReference type="Proteomes" id="UP000054164">
    <property type="component" value="Unassembled WGS sequence"/>
</dbReference>
<accession>A0A060N5X1</accession>
<keyword evidence="1" id="KW-1133">Transmembrane helix</keyword>
<organism evidence="2">
    <name type="scientific">Clostridium botulinum B str. Osaka05</name>
    <dbReference type="NCBI Taxonomy" id="1407017"/>
    <lineage>
        <taxon>Bacteria</taxon>
        <taxon>Bacillati</taxon>
        <taxon>Bacillota</taxon>
        <taxon>Clostridia</taxon>
        <taxon>Eubacteriales</taxon>
        <taxon>Clostridiaceae</taxon>
        <taxon>Clostridium</taxon>
    </lineage>
</organism>